<dbReference type="PANTHER" id="PTHR45661:SF3">
    <property type="entry name" value="IG-LIKE DOMAIN-CONTAINING PROTEIN"/>
    <property type="match status" value="1"/>
</dbReference>
<dbReference type="Pfam" id="PF19087">
    <property type="entry name" value="DUF5776"/>
    <property type="match status" value="1"/>
</dbReference>
<feature type="compositionally biased region" description="Pro residues" evidence="1">
    <location>
        <begin position="419"/>
        <end position="436"/>
    </location>
</feature>
<evidence type="ECO:0000313" key="4">
    <source>
        <dbReference type="Proteomes" id="UP001597156"/>
    </source>
</evidence>
<reference evidence="4" key="1">
    <citation type="journal article" date="2019" name="Int. J. Syst. Evol. Microbiol.">
        <title>The Global Catalogue of Microorganisms (GCM) 10K type strain sequencing project: providing services to taxonomists for standard genome sequencing and annotation.</title>
        <authorList>
            <consortium name="The Broad Institute Genomics Platform"/>
            <consortium name="The Broad Institute Genome Sequencing Center for Infectious Disease"/>
            <person name="Wu L."/>
            <person name="Ma J."/>
        </authorList>
    </citation>
    <scope>NUCLEOTIDE SEQUENCE [LARGE SCALE GENOMIC DNA]</scope>
    <source>
        <strain evidence="4">CCUG 71848</strain>
    </source>
</reference>
<evidence type="ECO:0000313" key="3">
    <source>
        <dbReference type="EMBL" id="MFD1124037.1"/>
    </source>
</evidence>
<dbReference type="Proteomes" id="UP001597156">
    <property type="component" value="Unassembled WGS sequence"/>
</dbReference>
<gene>
    <name evidence="3" type="ORF">ACFQ22_01490</name>
</gene>
<protein>
    <submittedName>
        <fullName evidence="3">Leucine-rich repeat protein</fullName>
    </submittedName>
</protein>
<feature type="domain" description="DUF5776" evidence="2">
    <location>
        <begin position="526"/>
        <end position="594"/>
    </location>
</feature>
<dbReference type="InterPro" id="IPR053139">
    <property type="entry name" value="Surface_bspA-like"/>
</dbReference>
<evidence type="ECO:0000256" key="1">
    <source>
        <dbReference type="SAM" id="MobiDB-lite"/>
    </source>
</evidence>
<proteinExistence type="predicted"/>
<feature type="region of interest" description="Disordered" evidence="1">
    <location>
        <begin position="392"/>
        <end position="439"/>
    </location>
</feature>
<comment type="caution">
    <text evidence="3">The sequence shown here is derived from an EMBL/GenBank/DDBJ whole genome shotgun (WGS) entry which is preliminary data.</text>
</comment>
<dbReference type="InterPro" id="IPR026906">
    <property type="entry name" value="LRR_5"/>
</dbReference>
<keyword evidence="4" id="KW-1185">Reference proteome</keyword>
<accession>A0ABW3PKW7</accession>
<dbReference type="InterPro" id="IPR044081">
    <property type="entry name" value="DUF5776"/>
</dbReference>
<dbReference type="InterPro" id="IPR032675">
    <property type="entry name" value="LRR_dom_sf"/>
</dbReference>
<feature type="compositionally biased region" description="Low complexity" evidence="1">
    <location>
        <begin position="401"/>
        <end position="418"/>
    </location>
</feature>
<dbReference type="SUPFAM" id="SSF52058">
    <property type="entry name" value="L domain-like"/>
    <property type="match status" value="1"/>
</dbReference>
<evidence type="ECO:0000259" key="2">
    <source>
        <dbReference type="Pfam" id="PF19087"/>
    </source>
</evidence>
<dbReference type="RefSeq" id="WP_162919743.1">
    <property type="nucleotide sequence ID" value="NZ_JBHTLH010000005.1"/>
</dbReference>
<dbReference type="EMBL" id="JBHTLH010000005">
    <property type="protein sequence ID" value="MFD1124037.1"/>
    <property type="molecule type" value="Genomic_DNA"/>
</dbReference>
<dbReference type="PANTHER" id="PTHR45661">
    <property type="entry name" value="SURFACE ANTIGEN"/>
    <property type="match status" value="1"/>
</dbReference>
<sequence>MQHLFSNSCYSKTVEKVNDSRNLEEDNFMKPNRLLLGLLCAGALLGTGVWSSNVKANVDAPINTVKQRDSTEQVTLTKNDVEISDGVIRKLTSKAVAEKLIDGAALIIPDGLATQIDDKVFRIYTIEDLSEKKGPGISSLDAPSIKEIGEQAFEDNQISSVNLPRVERLKTHAFRNNKLTELTLPEVTEIIGEAFNFNNIQKLNLPKVVSIGSWAFATNRLVDVSLPNVQKIGEGAFRDNQIETLNLPKVESIGYFTFGQNQIAHLELPTIKTIDYQAFYGNKLTSVSLPPEVKIEEAAFSKQFPDSPHVSEAINSNPLKFQEILDSQKLSFMIGGVEQLIPNKISIEGTDITVDNNQKTVANPKQKNPIKLEIKASDVGYSIFSQLNLIPKPTVTPPVTPSTTNPSGNSNQNNTTPPTTAPKPTEPITPEKPTPEVPNYAEKKGAAVYAIRGIYLYKSPNFTKSQRIAKYPKQKRINRPMFVITDYARSRGGALRFKVRDVSHTRKSAGKVGYITANQRYVVPAYYQSVPKGKKITVISKKGIHAYKNETLTGRQRSYRKGTRLTVKKLVKHNLTTRYQLNNGYYVSGNKKLVIQGKH</sequence>
<name>A0ABW3PKW7_9LACO</name>
<organism evidence="3 4">
    <name type="scientific">Lentilactobacillus raoultii</name>
    <dbReference type="NCBI Taxonomy" id="1987503"/>
    <lineage>
        <taxon>Bacteria</taxon>
        <taxon>Bacillati</taxon>
        <taxon>Bacillota</taxon>
        <taxon>Bacilli</taxon>
        <taxon>Lactobacillales</taxon>
        <taxon>Lactobacillaceae</taxon>
        <taxon>Lentilactobacillus</taxon>
    </lineage>
</organism>
<dbReference type="Gene3D" id="3.80.10.10">
    <property type="entry name" value="Ribonuclease Inhibitor"/>
    <property type="match status" value="2"/>
</dbReference>
<dbReference type="Pfam" id="PF13306">
    <property type="entry name" value="LRR_5"/>
    <property type="match status" value="1"/>
</dbReference>